<keyword evidence="1" id="KW-0732">Signal</keyword>
<name>A0A8H4QY90_9HELO</name>
<feature type="signal peptide" evidence="1">
    <location>
        <begin position="1"/>
        <end position="19"/>
    </location>
</feature>
<evidence type="ECO:0000313" key="2">
    <source>
        <dbReference type="EMBL" id="KAF4619029.1"/>
    </source>
</evidence>
<sequence length="70" mass="7311">MHASTFFSILAALAGLGFAIPISTRNGEHQAPTVEAQVITSAGLDPNIISIFLDAKINQLTLCPEDSGNT</sequence>
<reference evidence="2 3" key="1">
    <citation type="submission" date="2020-03" db="EMBL/GenBank/DDBJ databases">
        <title>Draft Genome Sequence of Cudoniella acicularis.</title>
        <authorList>
            <person name="Buettner E."/>
            <person name="Kellner H."/>
        </authorList>
    </citation>
    <scope>NUCLEOTIDE SEQUENCE [LARGE SCALE GENOMIC DNA]</scope>
    <source>
        <strain evidence="2 3">DSM 108380</strain>
    </source>
</reference>
<comment type="caution">
    <text evidence="2">The sequence shown here is derived from an EMBL/GenBank/DDBJ whole genome shotgun (WGS) entry which is preliminary data.</text>
</comment>
<keyword evidence="3" id="KW-1185">Reference proteome</keyword>
<proteinExistence type="predicted"/>
<dbReference type="Proteomes" id="UP000566819">
    <property type="component" value="Unassembled WGS sequence"/>
</dbReference>
<protein>
    <submittedName>
        <fullName evidence="2">Uncharacterized protein</fullName>
    </submittedName>
</protein>
<organism evidence="2 3">
    <name type="scientific">Cudoniella acicularis</name>
    <dbReference type="NCBI Taxonomy" id="354080"/>
    <lineage>
        <taxon>Eukaryota</taxon>
        <taxon>Fungi</taxon>
        <taxon>Dikarya</taxon>
        <taxon>Ascomycota</taxon>
        <taxon>Pezizomycotina</taxon>
        <taxon>Leotiomycetes</taxon>
        <taxon>Helotiales</taxon>
        <taxon>Tricladiaceae</taxon>
        <taxon>Cudoniella</taxon>
    </lineage>
</organism>
<gene>
    <name evidence="2" type="ORF">G7Y89_g14817</name>
</gene>
<evidence type="ECO:0000256" key="1">
    <source>
        <dbReference type="SAM" id="SignalP"/>
    </source>
</evidence>
<dbReference type="EMBL" id="JAAMPI010002065">
    <property type="protein sequence ID" value="KAF4619029.1"/>
    <property type="molecule type" value="Genomic_DNA"/>
</dbReference>
<evidence type="ECO:0000313" key="3">
    <source>
        <dbReference type="Proteomes" id="UP000566819"/>
    </source>
</evidence>
<accession>A0A8H4QY90</accession>
<dbReference type="AlphaFoldDB" id="A0A8H4QY90"/>
<feature type="chain" id="PRO_5034024550" evidence="1">
    <location>
        <begin position="20"/>
        <end position="70"/>
    </location>
</feature>